<protein>
    <submittedName>
        <fullName evidence="10">ABC transporter ATP-binding protein</fullName>
    </submittedName>
</protein>
<dbReference type="SMART" id="SM00382">
    <property type="entry name" value="AAA"/>
    <property type="match status" value="1"/>
</dbReference>
<evidence type="ECO:0000259" key="9">
    <source>
        <dbReference type="PROSITE" id="PS50929"/>
    </source>
</evidence>
<name>A0ABZ3ESR7_9FIRM</name>
<dbReference type="Gene3D" id="1.20.1560.10">
    <property type="entry name" value="ABC transporter type 1, transmembrane domain"/>
    <property type="match status" value="1"/>
</dbReference>
<dbReference type="CDD" id="cd18542">
    <property type="entry name" value="ABC_6TM_YknU_like"/>
    <property type="match status" value="1"/>
</dbReference>
<evidence type="ECO:0000256" key="3">
    <source>
        <dbReference type="ARBA" id="ARBA00022741"/>
    </source>
</evidence>
<accession>A0ABZ3ESR7</accession>
<reference evidence="10 11" key="1">
    <citation type="submission" date="2024-02" db="EMBL/GenBank/DDBJ databases">
        <title>Bacterial strain from lacustrine sediment.</title>
        <authorList>
            <person name="Petit C."/>
            <person name="Fadhlaoui K."/>
        </authorList>
    </citation>
    <scope>NUCLEOTIDE SEQUENCE [LARGE SCALE GENOMIC DNA]</scope>
    <source>
        <strain evidence="10 11">IPX-CK</strain>
    </source>
</reference>
<dbReference type="Proteomes" id="UP001451571">
    <property type="component" value="Chromosome"/>
</dbReference>
<keyword evidence="11" id="KW-1185">Reference proteome</keyword>
<keyword evidence="5 7" id="KW-1133">Transmembrane helix</keyword>
<evidence type="ECO:0000256" key="7">
    <source>
        <dbReference type="SAM" id="Phobius"/>
    </source>
</evidence>
<feature type="domain" description="ABC transmembrane type-1" evidence="9">
    <location>
        <begin position="23"/>
        <end position="305"/>
    </location>
</feature>
<evidence type="ECO:0000256" key="5">
    <source>
        <dbReference type="ARBA" id="ARBA00022989"/>
    </source>
</evidence>
<dbReference type="PANTHER" id="PTHR43394">
    <property type="entry name" value="ATP-DEPENDENT PERMEASE MDL1, MITOCHONDRIAL"/>
    <property type="match status" value="1"/>
</dbReference>
<feature type="transmembrane region" description="Helical" evidence="7">
    <location>
        <begin position="161"/>
        <end position="179"/>
    </location>
</feature>
<organism evidence="10 11">
    <name type="scientific">Kineothrix sedimenti</name>
    <dbReference type="NCBI Taxonomy" id="3123317"/>
    <lineage>
        <taxon>Bacteria</taxon>
        <taxon>Bacillati</taxon>
        <taxon>Bacillota</taxon>
        <taxon>Clostridia</taxon>
        <taxon>Lachnospirales</taxon>
        <taxon>Lachnospiraceae</taxon>
        <taxon>Kineothrix</taxon>
    </lineage>
</organism>
<dbReference type="Pfam" id="PF00005">
    <property type="entry name" value="ABC_tran"/>
    <property type="match status" value="1"/>
</dbReference>
<dbReference type="Gene3D" id="3.40.50.300">
    <property type="entry name" value="P-loop containing nucleotide triphosphate hydrolases"/>
    <property type="match status" value="1"/>
</dbReference>
<keyword evidence="6 7" id="KW-0472">Membrane</keyword>
<dbReference type="GO" id="GO:0005524">
    <property type="term" value="F:ATP binding"/>
    <property type="evidence" value="ECO:0007669"/>
    <property type="project" value="UniProtKB-KW"/>
</dbReference>
<feature type="transmembrane region" description="Helical" evidence="7">
    <location>
        <begin position="243"/>
        <end position="264"/>
    </location>
</feature>
<dbReference type="EMBL" id="CP146256">
    <property type="protein sequence ID" value="XAH72865.1"/>
    <property type="molecule type" value="Genomic_DNA"/>
</dbReference>
<feature type="domain" description="ABC transporter" evidence="8">
    <location>
        <begin position="339"/>
        <end position="572"/>
    </location>
</feature>
<dbReference type="PANTHER" id="PTHR43394:SF1">
    <property type="entry name" value="ATP-BINDING CASSETTE SUB-FAMILY B MEMBER 10, MITOCHONDRIAL"/>
    <property type="match status" value="1"/>
</dbReference>
<dbReference type="RefSeq" id="WP_342756478.1">
    <property type="nucleotide sequence ID" value="NZ_CP146256.1"/>
</dbReference>
<dbReference type="PROSITE" id="PS00211">
    <property type="entry name" value="ABC_TRANSPORTER_1"/>
    <property type="match status" value="1"/>
</dbReference>
<sequence length="594" mass="67145">MKLGKVSVKWLLSFLKKYRWLMLLGLALTTVISVLAIINPYISGMIVDDVITGGNYSLLPKLILVLLVVTAVRGVLRYFYQVIFETCSQGVLYEMRDRVYRKLLQEDFAFYNKKRTGDLMSRQTGDMDAIRHFLAYVIYAVYENVLLFAFALVMIFTVNVKLALCMLAVLPFTALTTYLQSKEVRPAFQRSRNCFSALNSFVQENISGNRVVKAFAKEDYEIGKFNRQNDEFRAAQVNASKIWMVYLPFFEMLSNALTIILMLYGGYMVINGEITLGNMVTVNGYLWMLTVPLRMAGWWVNDIQNFRTSLEKIYGTYVEEPSVKTPENGTIRKHMEGAVEFKHVSYSADDEDIVNDVSFKAEPGQTVGIIGPTGAGKSTIMNLLCRFYDTTGGEVLVDGIDVRELNLYDLRDNIGMAMQDVFLFSDTIEGNIAYAKPDCPFEDVKKAAIMVDANHFIQHLPEGYDTVVGERGVGLSGGQKQRISLARALLKDPSILILDDTTSAVDMETESYIQEQLNSGKIKCTIFIIAYRISSIKDADLILVMDNGRIIERGTHEQLLKNQGYYAETFKNQYGVFETEEEVDDDGTEQIRCG</sequence>
<comment type="subcellular location">
    <subcellularLocation>
        <location evidence="1">Cell membrane</location>
        <topology evidence="1">Multi-pass membrane protein</topology>
    </subcellularLocation>
</comment>
<dbReference type="InterPro" id="IPR027417">
    <property type="entry name" value="P-loop_NTPase"/>
</dbReference>
<dbReference type="InterPro" id="IPR036640">
    <property type="entry name" value="ABC1_TM_sf"/>
</dbReference>
<gene>
    <name evidence="10" type="ORF">V6984_15315</name>
</gene>
<dbReference type="Pfam" id="PF00664">
    <property type="entry name" value="ABC_membrane"/>
    <property type="match status" value="1"/>
</dbReference>
<dbReference type="InterPro" id="IPR003439">
    <property type="entry name" value="ABC_transporter-like_ATP-bd"/>
</dbReference>
<evidence type="ECO:0000256" key="2">
    <source>
        <dbReference type="ARBA" id="ARBA00022692"/>
    </source>
</evidence>
<dbReference type="SUPFAM" id="SSF52540">
    <property type="entry name" value="P-loop containing nucleoside triphosphate hydrolases"/>
    <property type="match status" value="1"/>
</dbReference>
<dbReference type="InterPro" id="IPR003593">
    <property type="entry name" value="AAA+_ATPase"/>
</dbReference>
<keyword evidence="4 10" id="KW-0067">ATP-binding</keyword>
<evidence type="ECO:0000313" key="11">
    <source>
        <dbReference type="Proteomes" id="UP001451571"/>
    </source>
</evidence>
<dbReference type="PROSITE" id="PS50893">
    <property type="entry name" value="ABC_TRANSPORTER_2"/>
    <property type="match status" value="1"/>
</dbReference>
<evidence type="ECO:0000256" key="1">
    <source>
        <dbReference type="ARBA" id="ARBA00004651"/>
    </source>
</evidence>
<evidence type="ECO:0000259" key="8">
    <source>
        <dbReference type="PROSITE" id="PS50893"/>
    </source>
</evidence>
<dbReference type="InterPro" id="IPR017871">
    <property type="entry name" value="ABC_transporter-like_CS"/>
</dbReference>
<dbReference type="InterPro" id="IPR011527">
    <property type="entry name" value="ABC1_TM_dom"/>
</dbReference>
<dbReference type="SUPFAM" id="SSF90123">
    <property type="entry name" value="ABC transporter transmembrane region"/>
    <property type="match status" value="1"/>
</dbReference>
<evidence type="ECO:0000313" key="10">
    <source>
        <dbReference type="EMBL" id="XAH72865.1"/>
    </source>
</evidence>
<evidence type="ECO:0000256" key="4">
    <source>
        <dbReference type="ARBA" id="ARBA00022840"/>
    </source>
</evidence>
<evidence type="ECO:0000256" key="6">
    <source>
        <dbReference type="ARBA" id="ARBA00023136"/>
    </source>
</evidence>
<feature type="transmembrane region" description="Helical" evidence="7">
    <location>
        <begin position="20"/>
        <end position="42"/>
    </location>
</feature>
<dbReference type="PROSITE" id="PS50929">
    <property type="entry name" value="ABC_TM1F"/>
    <property type="match status" value="1"/>
</dbReference>
<feature type="transmembrane region" description="Helical" evidence="7">
    <location>
        <begin position="62"/>
        <end position="80"/>
    </location>
</feature>
<keyword evidence="3" id="KW-0547">Nucleotide-binding</keyword>
<feature type="transmembrane region" description="Helical" evidence="7">
    <location>
        <begin position="133"/>
        <end position="155"/>
    </location>
</feature>
<dbReference type="InterPro" id="IPR039421">
    <property type="entry name" value="Type_1_exporter"/>
</dbReference>
<proteinExistence type="predicted"/>
<keyword evidence="2 7" id="KW-0812">Transmembrane</keyword>